<feature type="non-terminal residue" evidence="1">
    <location>
        <position position="102"/>
    </location>
</feature>
<evidence type="ECO:0000313" key="2">
    <source>
        <dbReference type="Proteomes" id="UP000479000"/>
    </source>
</evidence>
<sequence length="102" mass="11698">MRLELYEYVLNSSDPLLEGGRARPGQLRLSGQKPTPGTAVYFYSLITELQYLQMRADHPQFIKTVINPGCEKLFENSEAELQILSRGRWSDGFPQPLYYQGN</sequence>
<proteinExistence type="predicted"/>
<protein>
    <submittedName>
        <fullName evidence="1">Uncharacterized protein</fullName>
    </submittedName>
</protein>
<dbReference type="Proteomes" id="UP000479000">
    <property type="component" value="Unassembled WGS sequence"/>
</dbReference>
<gene>
    <name evidence="1" type="ORF">NTEN_LOCUS1595</name>
</gene>
<keyword evidence="2" id="KW-1185">Reference proteome</keyword>
<organism evidence="1 2">
    <name type="scientific">Nesidiocoris tenuis</name>
    <dbReference type="NCBI Taxonomy" id="355587"/>
    <lineage>
        <taxon>Eukaryota</taxon>
        <taxon>Metazoa</taxon>
        <taxon>Ecdysozoa</taxon>
        <taxon>Arthropoda</taxon>
        <taxon>Hexapoda</taxon>
        <taxon>Insecta</taxon>
        <taxon>Pterygota</taxon>
        <taxon>Neoptera</taxon>
        <taxon>Paraneoptera</taxon>
        <taxon>Hemiptera</taxon>
        <taxon>Heteroptera</taxon>
        <taxon>Panheteroptera</taxon>
        <taxon>Cimicomorpha</taxon>
        <taxon>Miridae</taxon>
        <taxon>Dicyphina</taxon>
        <taxon>Nesidiocoris</taxon>
    </lineage>
</organism>
<dbReference type="EMBL" id="CADCXU010002560">
    <property type="protein sequence ID" value="CAA9994779.1"/>
    <property type="molecule type" value="Genomic_DNA"/>
</dbReference>
<evidence type="ECO:0000313" key="1">
    <source>
        <dbReference type="EMBL" id="CAA9994779.1"/>
    </source>
</evidence>
<name>A0A6H5FXZ8_9HEMI</name>
<dbReference type="AlphaFoldDB" id="A0A6H5FXZ8"/>
<accession>A0A6H5FXZ8</accession>
<reference evidence="1 2" key="1">
    <citation type="submission" date="2020-02" db="EMBL/GenBank/DDBJ databases">
        <authorList>
            <person name="Ferguson B K."/>
        </authorList>
    </citation>
    <scope>NUCLEOTIDE SEQUENCE [LARGE SCALE GENOMIC DNA]</scope>
</reference>